<name>A0A6P2D525_9BACT</name>
<accession>A0A6P2D525</accession>
<dbReference type="PROSITE" id="PS00018">
    <property type="entry name" value="EF_HAND_1"/>
    <property type="match status" value="5"/>
</dbReference>
<dbReference type="InterPro" id="IPR011992">
    <property type="entry name" value="EF-hand-dom_pair"/>
</dbReference>
<protein>
    <recommendedName>
        <fullName evidence="3">EF-hand domain-containing protein</fullName>
    </recommendedName>
</protein>
<dbReference type="Gene3D" id="1.10.238.10">
    <property type="entry name" value="EF-hand"/>
    <property type="match status" value="4"/>
</dbReference>
<dbReference type="RefSeq" id="WP_162670485.1">
    <property type="nucleotide sequence ID" value="NZ_LR593886.1"/>
</dbReference>
<evidence type="ECO:0000259" key="3">
    <source>
        <dbReference type="PROSITE" id="PS50222"/>
    </source>
</evidence>
<dbReference type="PROSITE" id="PS50222">
    <property type="entry name" value="EF_HAND_2"/>
    <property type="match status" value="5"/>
</dbReference>
<feature type="domain" description="EF-hand" evidence="3">
    <location>
        <begin position="145"/>
        <end position="180"/>
    </location>
</feature>
<organism evidence="4 5">
    <name type="scientific">Gemmata massiliana</name>
    <dbReference type="NCBI Taxonomy" id="1210884"/>
    <lineage>
        <taxon>Bacteria</taxon>
        <taxon>Pseudomonadati</taxon>
        <taxon>Planctomycetota</taxon>
        <taxon>Planctomycetia</taxon>
        <taxon>Gemmatales</taxon>
        <taxon>Gemmataceae</taxon>
        <taxon>Gemmata</taxon>
    </lineage>
</organism>
<feature type="domain" description="EF-hand" evidence="3">
    <location>
        <begin position="516"/>
        <end position="539"/>
    </location>
</feature>
<keyword evidence="1" id="KW-0479">Metal-binding</keyword>
<gene>
    <name evidence="4" type="ORF">SOIL9_15510</name>
</gene>
<dbReference type="PROSITE" id="PS51257">
    <property type="entry name" value="PROKAR_LIPOPROTEIN"/>
    <property type="match status" value="1"/>
</dbReference>
<dbReference type="GO" id="GO:0005509">
    <property type="term" value="F:calcium ion binding"/>
    <property type="evidence" value="ECO:0007669"/>
    <property type="project" value="InterPro"/>
</dbReference>
<dbReference type="Pfam" id="PF13202">
    <property type="entry name" value="EF-hand_5"/>
    <property type="match status" value="8"/>
</dbReference>
<dbReference type="InterPro" id="IPR002048">
    <property type="entry name" value="EF_hand_dom"/>
</dbReference>
<evidence type="ECO:0000313" key="4">
    <source>
        <dbReference type="EMBL" id="VTR96163.1"/>
    </source>
</evidence>
<dbReference type="Proteomes" id="UP000464178">
    <property type="component" value="Chromosome"/>
</dbReference>
<dbReference type="CDD" id="cd00051">
    <property type="entry name" value="EFh"/>
    <property type="match status" value="1"/>
</dbReference>
<evidence type="ECO:0000313" key="5">
    <source>
        <dbReference type="Proteomes" id="UP000464178"/>
    </source>
</evidence>
<feature type="domain" description="EF-hand" evidence="3">
    <location>
        <begin position="248"/>
        <end position="283"/>
    </location>
</feature>
<dbReference type="SMART" id="SM00054">
    <property type="entry name" value="EFh"/>
    <property type="match status" value="6"/>
</dbReference>
<dbReference type="PANTHER" id="PTHR10827">
    <property type="entry name" value="RETICULOCALBIN"/>
    <property type="match status" value="1"/>
</dbReference>
<keyword evidence="5" id="KW-1185">Reference proteome</keyword>
<dbReference type="EMBL" id="LR593886">
    <property type="protein sequence ID" value="VTR96163.1"/>
    <property type="molecule type" value="Genomic_DNA"/>
</dbReference>
<dbReference type="AlphaFoldDB" id="A0A6P2D525"/>
<sequence length="539" mass="59170">MSAATRALGLSAVLAGACLLVGRPAPQVRAEPSAPAPDPESVRDVFLLLDRGPVHLRLKVTIGGKSPQAIRREYLARLFKALDTDGDGKLTKAEYERSPLNTARRGPSARPLPPKEAAELVPAAKLNEALERVAGETLTFRQNNAARKTDDQVFAALDTNRDGVLSEDEIREAQALLLLKDTDDDDCLTLDEFAPPEAAMPLLVVPGRQPERPLAAASTLLIDGTGPLFGPRLVRRYDRNGDGKLTREEIGLTPERFKALDADGDGALSAEELKAFHKQAPDVDAGLELEPPEGQLARVQLADPSKARVSRPDVAVFGTGDSDLAVAVRTFDPVKSALADARVQFNRLDADQNGYLDRDELKENIRFQRGLFESIDADGDDKIFWPEMETYVRSRAEAAATRCDVVLHDLGHGFFEALDRNHDGRIGLREIRVAADTLRGLRRPNQALLRATDPPRRLHLEVVRGTFQLFGTGPAGESTLPKLTAQARAPVGPVWFQRMDRNMDGDLTWKEFLGPRHVFEELDTNRDGLIDPQEAEKAR</sequence>
<feature type="domain" description="EF-hand" evidence="3">
    <location>
        <begin position="70"/>
        <end position="105"/>
    </location>
</feature>
<keyword evidence="2" id="KW-0677">Repeat</keyword>
<dbReference type="PANTHER" id="PTHR10827:SF98">
    <property type="entry name" value="45 KDA CALCIUM-BINDING PROTEIN"/>
    <property type="match status" value="1"/>
</dbReference>
<dbReference type="SUPFAM" id="SSF47473">
    <property type="entry name" value="EF-hand"/>
    <property type="match status" value="3"/>
</dbReference>
<evidence type="ECO:0000256" key="2">
    <source>
        <dbReference type="ARBA" id="ARBA00022737"/>
    </source>
</evidence>
<dbReference type="KEGG" id="gms:SOIL9_15510"/>
<proteinExistence type="predicted"/>
<evidence type="ECO:0000256" key="1">
    <source>
        <dbReference type="ARBA" id="ARBA00022723"/>
    </source>
</evidence>
<feature type="domain" description="EF-hand" evidence="3">
    <location>
        <begin position="336"/>
        <end position="371"/>
    </location>
</feature>
<reference evidence="4 5" key="1">
    <citation type="submission" date="2019-05" db="EMBL/GenBank/DDBJ databases">
        <authorList>
            <consortium name="Science for Life Laboratories"/>
        </authorList>
    </citation>
    <scope>NUCLEOTIDE SEQUENCE [LARGE SCALE GENOMIC DNA]</scope>
    <source>
        <strain evidence="4">Soil9</strain>
    </source>
</reference>
<dbReference type="InterPro" id="IPR018247">
    <property type="entry name" value="EF_Hand_1_Ca_BS"/>
</dbReference>